<feature type="region of interest" description="Disordered" evidence="2">
    <location>
        <begin position="26"/>
        <end position="46"/>
    </location>
</feature>
<dbReference type="PANTHER" id="PTHR48081:SF3">
    <property type="entry name" value="ALPHA_BETA HYDROLASE FOLD-3 DOMAIN-CONTAINING PROTEIN"/>
    <property type="match status" value="1"/>
</dbReference>
<evidence type="ECO:0000313" key="4">
    <source>
        <dbReference type="EMBL" id="KAJ5175033.1"/>
    </source>
</evidence>
<dbReference type="OrthoDB" id="408631at2759"/>
<reference evidence="4" key="2">
    <citation type="journal article" date="2023" name="IMA Fungus">
        <title>Comparative genomic study of the Penicillium genus elucidates a diverse pangenome and 15 lateral gene transfer events.</title>
        <authorList>
            <person name="Petersen C."/>
            <person name="Sorensen T."/>
            <person name="Nielsen M.R."/>
            <person name="Sondergaard T.E."/>
            <person name="Sorensen J.L."/>
            <person name="Fitzpatrick D.A."/>
            <person name="Frisvad J.C."/>
            <person name="Nielsen K.L."/>
        </authorList>
    </citation>
    <scope>NUCLEOTIDE SEQUENCE</scope>
    <source>
        <strain evidence="4">IBT 26290</strain>
    </source>
</reference>
<dbReference type="InterPro" id="IPR050300">
    <property type="entry name" value="GDXG_lipolytic_enzyme"/>
</dbReference>
<dbReference type="EMBL" id="JAPQKN010000001">
    <property type="protein sequence ID" value="KAJ5175033.1"/>
    <property type="molecule type" value="Genomic_DNA"/>
</dbReference>
<feature type="domain" description="Alpha/beta hydrolase fold-3" evidence="3">
    <location>
        <begin position="53"/>
        <end position="264"/>
    </location>
</feature>
<keyword evidence="5" id="KW-1185">Reference proteome</keyword>
<dbReference type="SUPFAM" id="SSF53474">
    <property type="entry name" value="alpha/beta-Hydrolases"/>
    <property type="match status" value="1"/>
</dbReference>
<organism evidence="4 5">
    <name type="scientific">Penicillium canariense</name>
    <dbReference type="NCBI Taxonomy" id="189055"/>
    <lineage>
        <taxon>Eukaryota</taxon>
        <taxon>Fungi</taxon>
        <taxon>Dikarya</taxon>
        <taxon>Ascomycota</taxon>
        <taxon>Pezizomycotina</taxon>
        <taxon>Eurotiomycetes</taxon>
        <taxon>Eurotiomycetidae</taxon>
        <taxon>Eurotiales</taxon>
        <taxon>Aspergillaceae</taxon>
        <taxon>Penicillium</taxon>
    </lineage>
</organism>
<dbReference type="AlphaFoldDB" id="A0A9W9IE66"/>
<dbReference type="GeneID" id="81422211"/>
<dbReference type="InterPro" id="IPR029058">
    <property type="entry name" value="AB_hydrolase_fold"/>
</dbReference>
<dbReference type="RefSeq" id="XP_056546641.1">
    <property type="nucleotide sequence ID" value="XM_056683035.1"/>
</dbReference>
<evidence type="ECO:0000256" key="2">
    <source>
        <dbReference type="SAM" id="MobiDB-lite"/>
    </source>
</evidence>
<evidence type="ECO:0000259" key="3">
    <source>
        <dbReference type="Pfam" id="PF07859"/>
    </source>
</evidence>
<accession>A0A9W9IE66</accession>
<keyword evidence="1" id="KW-0378">Hydrolase</keyword>
<proteinExistence type="predicted"/>
<protein>
    <recommendedName>
        <fullName evidence="3">Alpha/beta hydrolase fold-3 domain-containing protein</fullName>
    </recommendedName>
</protein>
<dbReference type="GO" id="GO:0072330">
    <property type="term" value="P:monocarboxylic acid biosynthetic process"/>
    <property type="evidence" value="ECO:0007669"/>
    <property type="project" value="UniProtKB-ARBA"/>
</dbReference>
<dbReference type="GO" id="GO:0016787">
    <property type="term" value="F:hydrolase activity"/>
    <property type="evidence" value="ECO:0007669"/>
    <property type="project" value="UniProtKB-KW"/>
</dbReference>
<dbReference type="Gene3D" id="3.40.50.1820">
    <property type="entry name" value="alpha/beta hydrolase"/>
    <property type="match status" value="1"/>
</dbReference>
<name>A0A9W9IE66_9EURO</name>
<reference evidence="4" key="1">
    <citation type="submission" date="2022-11" db="EMBL/GenBank/DDBJ databases">
        <authorList>
            <person name="Petersen C."/>
        </authorList>
    </citation>
    <scope>NUCLEOTIDE SEQUENCE</scope>
    <source>
        <strain evidence="4">IBT 26290</strain>
    </source>
</reference>
<evidence type="ECO:0000313" key="5">
    <source>
        <dbReference type="Proteomes" id="UP001149163"/>
    </source>
</evidence>
<dbReference type="Proteomes" id="UP001149163">
    <property type="component" value="Unassembled WGS sequence"/>
</dbReference>
<dbReference type="PANTHER" id="PTHR48081">
    <property type="entry name" value="AB HYDROLASE SUPERFAMILY PROTEIN C4A8.06C"/>
    <property type="match status" value="1"/>
</dbReference>
<evidence type="ECO:0000256" key="1">
    <source>
        <dbReference type="ARBA" id="ARBA00022801"/>
    </source>
</evidence>
<sequence length="304" mass="33747">MGVSYVHSKSIAIFLRALIKQSSSRRRTVIEPSKPTSTNQLERKQKQPSPVLINFCGSGFVLHTFGSDDEYCRFIADWTNYTVIDVQYRLAPENPFPAAFNDAEDVVTWVRSQPESFDIHSLSLSGFSAGANIALAVLSSSSPFCQKDGTNVFLTVMSFYGPVDMALPTPQKPQADPSNFIMRKIFPTLSHLCHKCLNFTSVDPNYHRLSPLFADAGNFPPNVLIMTAPQDPFAIEAERLADKIRSVEKKVVVCNRMDGCAHGWDKEAVRGTSQCKAKDDAYKLAASMLQRAENEVNGSRKTEV</sequence>
<comment type="caution">
    <text evidence="4">The sequence shown here is derived from an EMBL/GenBank/DDBJ whole genome shotgun (WGS) entry which is preliminary data.</text>
</comment>
<gene>
    <name evidence="4" type="ORF">N7482_000910</name>
</gene>
<dbReference type="GO" id="GO:0017000">
    <property type="term" value="P:antibiotic biosynthetic process"/>
    <property type="evidence" value="ECO:0007669"/>
    <property type="project" value="UniProtKB-ARBA"/>
</dbReference>
<dbReference type="Pfam" id="PF07859">
    <property type="entry name" value="Abhydrolase_3"/>
    <property type="match status" value="1"/>
</dbReference>
<dbReference type="InterPro" id="IPR013094">
    <property type="entry name" value="AB_hydrolase_3"/>
</dbReference>